<keyword evidence="4 6" id="KW-0472">Membrane</keyword>
<dbReference type="EMBL" id="KZ805348">
    <property type="protein sequence ID" value="PVI02082.1"/>
    <property type="molecule type" value="Genomic_DNA"/>
</dbReference>
<dbReference type="InterPro" id="IPR011701">
    <property type="entry name" value="MFS"/>
</dbReference>
<evidence type="ECO:0000259" key="7">
    <source>
        <dbReference type="PROSITE" id="PS50850"/>
    </source>
</evidence>
<dbReference type="OrthoDB" id="6770063at2759"/>
<feature type="transmembrane region" description="Helical" evidence="6">
    <location>
        <begin position="569"/>
        <end position="591"/>
    </location>
</feature>
<proteinExistence type="predicted"/>
<feature type="compositionally biased region" description="Basic and acidic residues" evidence="5">
    <location>
        <begin position="65"/>
        <end position="78"/>
    </location>
</feature>
<dbReference type="Proteomes" id="UP000244855">
    <property type="component" value="Unassembled WGS sequence"/>
</dbReference>
<feature type="transmembrane region" description="Helical" evidence="6">
    <location>
        <begin position="500"/>
        <end position="520"/>
    </location>
</feature>
<feature type="region of interest" description="Disordered" evidence="5">
    <location>
        <begin position="634"/>
        <end position="668"/>
    </location>
</feature>
<feature type="transmembrane region" description="Helical" evidence="6">
    <location>
        <begin position="237"/>
        <end position="260"/>
    </location>
</feature>
<dbReference type="Pfam" id="PF07690">
    <property type="entry name" value="MFS_1"/>
    <property type="match status" value="1"/>
</dbReference>
<feature type="domain" description="Major facilitator superfamily (MFS) profile" evidence="7">
    <location>
        <begin position="87"/>
        <end position="596"/>
    </location>
</feature>
<feature type="transmembrane region" description="Helical" evidence="6">
    <location>
        <begin position="321"/>
        <end position="342"/>
    </location>
</feature>
<dbReference type="SUPFAM" id="SSF103473">
    <property type="entry name" value="MFS general substrate transporter"/>
    <property type="match status" value="1"/>
</dbReference>
<feature type="transmembrane region" description="Helical" evidence="6">
    <location>
        <begin position="122"/>
        <end position="140"/>
    </location>
</feature>
<feature type="transmembrane region" description="Helical" evidence="6">
    <location>
        <begin position="152"/>
        <end position="172"/>
    </location>
</feature>
<feature type="transmembrane region" description="Helical" evidence="6">
    <location>
        <begin position="371"/>
        <end position="394"/>
    </location>
</feature>
<evidence type="ECO:0000256" key="6">
    <source>
        <dbReference type="SAM" id="Phobius"/>
    </source>
</evidence>
<dbReference type="AlphaFoldDB" id="A0A2V1DVY7"/>
<feature type="transmembrane region" description="Helical" evidence="6">
    <location>
        <begin position="438"/>
        <end position="457"/>
    </location>
</feature>
<feature type="compositionally biased region" description="Basic and acidic residues" evidence="5">
    <location>
        <begin position="646"/>
        <end position="656"/>
    </location>
</feature>
<name>A0A2V1DVY7_9PLEO</name>
<feature type="transmembrane region" description="Helical" evidence="6">
    <location>
        <begin position="178"/>
        <end position="199"/>
    </location>
</feature>
<dbReference type="PANTHER" id="PTHR23501:SF39">
    <property type="entry name" value="MULTIDRUG TRANSPORTER, PUTATIVE (AFU_ORTHOLOGUE AFUA_1G05010)-RELATED"/>
    <property type="match status" value="1"/>
</dbReference>
<dbReference type="PROSITE" id="PS50850">
    <property type="entry name" value="MFS"/>
    <property type="match status" value="1"/>
</dbReference>
<evidence type="ECO:0000256" key="3">
    <source>
        <dbReference type="ARBA" id="ARBA00022989"/>
    </source>
</evidence>
<keyword evidence="2 6" id="KW-0812">Transmembrane</keyword>
<feature type="compositionally biased region" description="Polar residues" evidence="5">
    <location>
        <begin position="54"/>
        <end position="64"/>
    </location>
</feature>
<dbReference type="GO" id="GO:0005886">
    <property type="term" value="C:plasma membrane"/>
    <property type="evidence" value="ECO:0007669"/>
    <property type="project" value="TreeGrafter"/>
</dbReference>
<feature type="transmembrane region" description="Helical" evidence="6">
    <location>
        <begin position="281"/>
        <end position="309"/>
    </location>
</feature>
<feature type="transmembrane region" description="Helical" evidence="6">
    <location>
        <begin position="463"/>
        <end position="488"/>
    </location>
</feature>
<evidence type="ECO:0000313" key="8">
    <source>
        <dbReference type="EMBL" id="PVI02082.1"/>
    </source>
</evidence>
<feature type="compositionally biased region" description="Basic and acidic residues" evidence="5">
    <location>
        <begin position="17"/>
        <end position="53"/>
    </location>
</feature>
<sequence>MAYMLFKYMRRKYKENKERKEALTIGDDGHLVPDIESRSRHTEGSPSPNEHDLNSTPLSDPSSHLTKEEHEKQKRERREHTVRRWKLIAGLILPNFLASIDVTIVAPAIPQISSHFNHLGGSFNWIVAAYTLTYTTFVPMSGQLADVYGRHFALHFQMFWILVGSVLCAAAQSWTMLLFGRAIQGLGAAGILNLTRIVLSDGVSLADNSKNNTIFSFVNGVSYAVGPVIGGHLTSVNWRYCFVVAIPIAVVSHALIFLLMRKDLAAGRVTLKAGDSRRTGYITGLGIIDWIGTITFILGVGLVILAVQWGGTQYSWGSVGVVVPFVLGGLLVITFFLNEYLLGSGRLMNRIFPSQVPMIPSSIFRKRDTSLLMVINFSAGMALVSAFYFVSYYWQLAEGYDSSRAGTQLLYYTPGLGVGVYSAVLLCNVWPRQTFSPLFWGSIVEAVGLSLMTWAISSRNTTLVSVFLAVSGAGTGLRFMPIVLHAAGTWPKRIAAIQSVLSFTLPLGETIGISMMGSVFSNKFSRSLLSIERLKEYHIASSRGLENLDALKNLPPAELQEVQGAAADAVMWAFITILPFMGLSILAAMFLGNVWIGTPRQLDDDGKVKREERKGMVMDAPYLYGLLTGSVDRSRKEVDPVVEQAEAEKERQRVDDVEAADGNLKGRS</sequence>
<reference evidence="8 9" key="1">
    <citation type="journal article" date="2018" name="Sci. Rep.">
        <title>Comparative genomics provides insights into the lifestyle and reveals functional heterogeneity of dark septate endophytic fungi.</title>
        <authorList>
            <person name="Knapp D.G."/>
            <person name="Nemeth J.B."/>
            <person name="Barry K."/>
            <person name="Hainaut M."/>
            <person name="Henrissat B."/>
            <person name="Johnson J."/>
            <person name="Kuo A."/>
            <person name="Lim J.H.P."/>
            <person name="Lipzen A."/>
            <person name="Nolan M."/>
            <person name="Ohm R.A."/>
            <person name="Tamas L."/>
            <person name="Grigoriev I.V."/>
            <person name="Spatafora J.W."/>
            <person name="Nagy L.G."/>
            <person name="Kovacs G.M."/>
        </authorList>
    </citation>
    <scope>NUCLEOTIDE SEQUENCE [LARGE SCALE GENOMIC DNA]</scope>
    <source>
        <strain evidence="8 9">DSE2036</strain>
    </source>
</reference>
<dbReference type="GO" id="GO:0022857">
    <property type="term" value="F:transmembrane transporter activity"/>
    <property type="evidence" value="ECO:0007669"/>
    <property type="project" value="InterPro"/>
</dbReference>
<dbReference type="PANTHER" id="PTHR23501">
    <property type="entry name" value="MAJOR FACILITATOR SUPERFAMILY"/>
    <property type="match status" value="1"/>
</dbReference>
<dbReference type="InterPro" id="IPR020846">
    <property type="entry name" value="MFS_dom"/>
</dbReference>
<evidence type="ECO:0000256" key="5">
    <source>
        <dbReference type="SAM" id="MobiDB-lite"/>
    </source>
</evidence>
<feature type="transmembrane region" description="Helical" evidence="6">
    <location>
        <begin position="409"/>
        <end position="431"/>
    </location>
</feature>
<dbReference type="InterPro" id="IPR036259">
    <property type="entry name" value="MFS_trans_sf"/>
</dbReference>
<accession>A0A2V1DVY7</accession>
<dbReference type="Gene3D" id="1.20.1720.10">
    <property type="entry name" value="Multidrug resistance protein D"/>
    <property type="match status" value="1"/>
</dbReference>
<keyword evidence="9" id="KW-1185">Reference proteome</keyword>
<evidence type="ECO:0000256" key="2">
    <source>
        <dbReference type="ARBA" id="ARBA00022692"/>
    </source>
</evidence>
<feature type="transmembrane region" description="Helical" evidence="6">
    <location>
        <begin position="211"/>
        <end position="231"/>
    </location>
</feature>
<organism evidence="8 9">
    <name type="scientific">Periconia macrospinosa</name>
    <dbReference type="NCBI Taxonomy" id="97972"/>
    <lineage>
        <taxon>Eukaryota</taxon>
        <taxon>Fungi</taxon>
        <taxon>Dikarya</taxon>
        <taxon>Ascomycota</taxon>
        <taxon>Pezizomycotina</taxon>
        <taxon>Dothideomycetes</taxon>
        <taxon>Pleosporomycetidae</taxon>
        <taxon>Pleosporales</taxon>
        <taxon>Massarineae</taxon>
        <taxon>Periconiaceae</taxon>
        <taxon>Periconia</taxon>
    </lineage>
</organism>
<evidence type="ECO:0000256" key="1">
    <source>
        <dbReference type="ARBA" id="ARBA00004141"/>
    </source>
</evidence>
<evidence type="ECO:0000256" key="4">
    <source>
        <dbReference type="ARBA" id="ARBA00023136"/>
    </source>
</evidence>
<protein>
    <submittedName>
        <fullName evidence="8">MFS general substrate transporter</fullName>
    </submittedName>
</protein>
<keyword evidence="3 6" id="KW-1133">Transmembrane helix</keyword>
<comment type="subcellular location">
    <subcellularLocation>
        <location evidence="1">Membrane</location>
        <topology evidence="1">Multi-pass membrane protein</topology>
    </subcellularLocation>
</comment>
<gene>
    <name evidence="8" type="ORF">DM02DRAFT_319090</name>
</gene>
<feature type="region of interest" description="Disordered" evidence="5">
    <location>
        <begin position="17"/>
        <end position="78"/>
    </location>
</feature>
<feature type="transmembrane region" description="Helical" evidence="6">
    <location>
        <begin position="87"/>
        <end position="110"/>
    </location>
</feature>
<evidence type="ECO:0000313" key="9">
    <source>
        <dbReference type="Proteomes" id="UP000244855"/>
    </source>
</evidence>